<protein>
    <submittedName>
        <fullName evidence="3">Uncharacterized protein</fullName>
    </submittedName>
</protein>
<dbReference type="Proteomes" id="UP000020773">
    <property type="component" value="Unassembled WGS sequence"/>
</dbReference>
<dbReference type="EMBL" id="JGDB01000290">
    <property type="protein sequence ID" value="EXY88228.1"/>
    <property type="molecule type" value="Genomic_DNA"/>
</dbReference>
<dbReference type="PATRIC" id="fig|1339316.3.peg.4877"/>
<name>A0A015UEP2_BACFG</name>
<evidence type="ECO:0000313" key="2">
    <source>
        <dbReference type="EMBL" id="EXY88228.1"/>
    </source>
</evidence>
<dbReference type="AlphaFoldDB" id="A0A015UEP2"/>
<reference evidence="3 4" key="1">
    <citation type="submission" date="2014-02" db="EMBL/GenBank/DDBJ databases">
        <authorList>
            <person name="Sears C."/>
            <person name="Carroll K."/>
            <person name="Sack B.R."/>
            <person name="Qadri F."/>
            <person name="Myers L.L."/>
            <person name="Chung G.-T."/>
            <person name="Escheverria P."/>
            <person name="Fraser C.M."/>
            <person name="Sadzewicz L."/>
            <person name="Shefchek K.A."/>
            <person name="Tallon L."/>
            <person name="Das S.P."/>
            <person name="Daugherty S."/>
            <person name="Mongodin E.F."/>
        </authorList>
    </citation>
    <scope>NUCLEOTIDE SEQUENCE [LARGE SCALE GENOMIC DNA]</scope>
    <source>
        <strain evidence="3">3998T</strain>
        <strain evidence="4">3998T(B)3</strain>
    </source>
</reference>
<accession>A0A015UEP2</accession>
<sequence>MIIVFAQIGLFTAKSMGTKKNRFPYGLAIFFLLSQSKKKQPNRKQKQEKQEQNGRKKEYMKVFYLSGSLLYSRATGGAYSLILLQNRDKERT</sequence>
<evidence type="ECO:0000313" key="4">
    <source>
        <dbReference type="Proteomes" id="UP000020773"/>
    </source>
</evidence>
<evidence type="ECO:0000313" key="3">
    <source>
        <dbReference type="EMBL" id="EXY93222.1"/>
    </source>
</evidence>
<evidence type="ECO:0000313" key="1">
    <source>
        <dbReference type="EMBL" id="EXY88219.1"/>
    </source>
</evidence>
<comment type="caution">
    <text evidence="3">The sequence shown here is derived from an EMBL/GenBank/DDBJ whole genome shotgun (WGS) entry which is preliminary data.</text>
</comment>
<organism evidence="3 4">
    <name type="scientific">Bacteroides fragilis str. 3998T(B)3</name>
    <dbReference type="NCBI Taxonomy" id="1339316"/>
    <lineage>
        <taxon>Bacteria</taxon>
        <taxon>Pseudomonadati</taxon>
        <taxon>Bacteroidota</taxon>
        <taxon>Bacteroidia</taxon>
        <taxon>Bacteroidales</taxon>
        <taxon>Bacteroidaceae</taxon>
        <taxon>Bacteroides</taxon>
    </lineage>
</organism>
<proteinExistence type="predicted"/>
<dbReference type="EMBL" id="JGDB01000001">
    <property type="protein sequence ID" value="EXY93222.1"/>
    <property type="molecule type" value="Genomic_DNA"/>
</dbReference>
<dbReference type="EMBL" id="JGDB01000291">
    <property type="protein sequence ID" value="EXY88219.1"/>
    <property type="molecule type" value="Genomic_DNA"/>
</dbReference>
<gene>
    <name evidence="3" type="ORF">M125_0054</name>
    <name evidence="2" type="ORF">M125_5135</name>
    <name evidence="1" type="ORF">M125_5202</name>
</gene>